<organism evidence="2 3">
    <name type="scientific">Leishmania martiniquensis</name>
    <dbReference type="NCBI Taxonomy" id="1580590"/>
    <lineage>
        <taxon>Eukaryota</taxon>
        <taxon>Discoba</taxon>
        <taxon>Euglenozoa</taxon>
        <taxon>Kinetoplastea</taxon>
        <taxon>Metakinetoplastina</taxon>
        <taxon>Trypanosomatida</taxon>
        <taxon>Trypanosomatidae</taxon>
        <taxon>Leishmaniinae</taxon>
        <taxon>Leishmania</taxon>
    </lineage>
</organism>
<feature type="compositionally biased region" description="Low complexity" evidence="1">
    <location>
        <begin position="420"/>
        <end position="434"/>
    </location>
</feature>
<dbReference type="OrthoDB" id="265243at2759"/>
<feature type="region of interest" description="Disordered" evidence="1">
    <location>
        <begin position="488"/>
        <end position="532"/>
    </location>
</feature>
<feature type="compositionally biased region" description="Basic and acidic residues" evidence="1">
    <location>
        <begin position="692"/>
        <end position="703"/>
    </location>
</feature>
<reference evidence="3" key="2">
    <citation type="journal article" date="2021" name="Sci. Data">
        <title>Chromosome-scale genome sequencing, assembly and annotation of six genomes from subfamily Leishmaniinae.</title>
        <authorList>
            <person name="Almutairi H."/>
            <person name="Urbaniak M.D."/>
            <person name="Bates M.D."/>
            <person name="Jariyapan N."/>
            <person name="Kwakye-Nuako G."/>
            <person name="Thomaz Soccol V."/>
            <person name="Al-Salem W.S."/>
            <person name="Dillon R.J."/>
            <person name="Bates P.A."/>
            <person name="Gatherer D."/>
        </authorList>
    </citation>
    <scope>NUCLEOTIDE SEQUENCE [LARGE SCALE GENOMIC DNA]</scope>
</reference>
<keyword evidence="3" id="KW-1185">Reference proteome</keyword>
<evidence type="ECO:0000313" key="2">
    <source>
        <dbReference type="EMBL" id="KAG5473911.1"/>
    </source>
</evidence>
<accession>A0A836GF82</accession>
<feature type="region of interest" description="Disordered" evidence="1">
    <location>
        <begin position="103"/>
        <end position="129"/>
    </location>
</feature>
<name>A0A836GF82_9TRYP</name>
<feature type="region of interest" description="Disordered" evidence="1">
    <location>
        <begin position="163"/>
        <end position="194"/>
    </location>
</feature>
<dbReference type="EMBL" id="JAFEUZ010000029">
    <property type="protein sequence ID" value="KAG5473911.1"/>
    <property type="molecule type" value="Genomic_DNA"/>
</dbReference>
<feature type="compositionally biased region" description="Polar residues" evidence="1">
    <location>
        <begin position="766"/>
        <end position="779"/>
    </location>
</feature>
<reference evidence="3" key="1">
    <citation type="journal article" date="2021" name="Microbiol. Resour. Announc.">
        <title>LGAAP: Leishmaniinae Genome Assembly and Annotation Pipeline.</title>
        <authorList>
            <person name="Almutairi H."/>
            <person name="Urbaniak M.D."/>
            <person name="Bates M.D."/>
            <person name="Jariyapan N."/>
            <person name="Kwakye-Nuako G."/>
            <person name="Thomaz-Soccol V."/>
            <person name="Al-Salem W.S."/>
            <person name="Dillon R.J."/>
            <person name="Bates P.A."/>
            <person name="Gatherer D."/>
        </authorList>
    </citation>
    <scope>NUCLEOTIDE SEQUENCE [LARGE SCALE GENOMIC DNA]</scope>
</reference>
<feature type="compositionally biased region" description="Polar residues" evidence="1">
    <location>
        <begin position="292"/>
        <end position="301"/>
    </location>
</feature>
<feature type="compositionally biased region" description="Low complexity" evidence="1">
    <location>
        <begin position="606"/>
        <end position="622"/>
    </location>
</feature>
<feature type="region of interest" description="Disordered" evidence="1">
    <location>
        <begin position="1"/>
        <end position="64"/>
    </location>
</feature>
<feature type="region of interest" description="Disordered" evidence="1">
    <location>
        <begin position="581"/>
        <end position="625"/>
    </location>
</feature>
<dbReference type="Proteomes" id="UP000673552">
    <property type="component" value="Unassembled WGS sequence"/>
</dbReference>
<feature type="region of interest" description="Disordered" evidence="1">
    <location>
        <begin position="679"/>
        <end position="718"/>
    </location>
</feature>
<feature type="region of interest" description="Disordered" evidence="1">
    <location>
        <begin position="743"/>
        <end position="779"/>
    </location>
</feature>
<dbReference type="RefSeq" id="XP_067177145.1">
    <property type="nucleotide sequence ID" value="XM_067322050.1"/>
</dbReference>
<proteinExistence type="predicted"/>
<feature type="compositionally biased region" description="Pro residues" evidence="1">
    <location>
        <begin position="184"/>
        <end position="194"/>
    </location>
</feature>
<comment type="caution">
    <text evidence="2">The sequence shown here is derived from an EMBL/GenBank/DDBJ whole genome shotgun (WGS) entry which is preliminary data.</text>
</comment>
<protein>
    <submittedName>
        <fullName evidence="2">Uncharacterized protein</fullName>
    </submittedName>
</protein>
<feature type="region of interest" description="Disordered" evidence="1">
    <location>
        <begin position="243"/>
        <end position="333"/>
    </location>
</feature>
<gene>
    <name evidence="2" type="ORF">LSCM1_04546</name>
</gene>
<feature type="compositionally biased region" description="Polar residues" evidence="1">
    <location>
        <begin position="12"/>
        <end position="21"/>
    </location>
</feature>
<feature type="compositionally biased region" description="Low complexity" evidence="1">
    <location>
        <begin position="40"/>
        <end position="64"/>
    </location>
</feature>
<dbReference type="AlphaFoldDB" id="A0A836GF82"/>
<sequence>MHRNRIRVRPAGNSNGSSGTRSMPHIDFNGADESFRDLRAAAPRSAESALATPSSHSWDAQSSSALYDANASGEGWRYVRRIASLAYDTVSGVLDVLRARTDGEASASKDNYPPVKALSSPMAPPNTPQLPSATLAQSCAVARQRCSEAHVADTVELRQSRRSAFSHQLPPPHVTVSERAPQARDPPPMPPPVREAPQCQITVNQYFAAPERSIYPLVFANLDQATTCRVSPASQPRVSLLAAPSSVTDHAKRPRLAAPAAPTESRERKAQKRTAYTDAPQACLGGAPSAIQAGSQENPSTVPIMPRAPARLSGKADAPNGDVGTAPAKSAVSLADTPAPRAPLFGGATTTPAATAAPNAFVFGSKPAAAAPKHSGRAATAPAFGAAKASSFVKPGPPAVISDDSGFAPNADSDDERGTKTSSESAAPAKAPFSFSPIGAKPTFGATSSLSTGAPANPFSFSAKTAEASPASTAPAFGAAKASSFVKPGPPAVISDDSGFAPNADSDDERGTKTSSESAAPAKAPFSFSPIGAKPTFGATSSLSTGAPANPFSFSAKTAEASPASTAPAFGAAKASSFVKPGPPAVISDDSGFAPNADSDDERGTKTSSESAAPAKAPFSFSPIGAKPTFGATSSLSTGAPANPFSFSAKTAEASPASTAPAFGAAKASSFVKLGPPAVISDDSGFAPNADSDDKGHDREAKADSSATGGGSGAFSFRLNAAGAKPPLGRQFAFGGASPFGATASASETAAKPFPTNPRSTGPLGTPSNLSFTFPSLKQ</sequence>
<dbReference type="GeneID" id="92514562"/>
<dbReference type="KEGG" id="lmat:92514562"/>
<evidence type="ECO:0000256" key="1">
    <source>
        <dbReference type="SAM" id="MobiDB-lite"/>
    </source>
</evidence>
<feature type="compositionally biased region" description="Low complexity" evidence="1">
    <location>
        <begin position="513"/>
        <end position="529"/>
    </location>
</feature>
<evidence type="ECO:0000313" key="3">
    <source>
        <dbReference type="Proteomes" id="UP000673552"/>
    </source>
</evidence>
<feature type="region of interest" description="Disordered" evidence="1">
    <location>
        <begin position="398"/>
        <end position="434"/>
    </location>
</feature>